<dbReference type="AlphaFoldDB" id="D3AWE8"/>
<sequence>MVLNNKFEDDDLEYYQKESDINKNNDNSSIINHNSIINIDIDKEDHSPEICDKKENPTFGSIFDRSSPLFIDKVYLVWPMWVTHFFTGFSNNITPIMFAVAADVTSKEERSKYLALVGITMGLSLAISPLIGVALISWHVISVVIVAFCTNVVGLFTIVFMKETIHYSDSIPITKEQRQEMSGATKKSKNPFKAIYYLFKSSLYIGFYAIIFFLFSFTVQDSQNTAFLYSNVRYGWGPTQAGIITSTFGIGVMVFSGICNGLLKYVSDRVLSIVSKASPSDMQGFILSAVNSLCSVASFVGALTSENIFAYFISSKAPFYFPGMHFCINAGIILVTFLFSLYVMKRFPVGCPDENCSQEILSNVDVSKVEDSDTDPLLPKDID</sequence>
<dbReference type="RefSeq" id="XP_020438726.1">
    <property type="nucleotide sequence ID" value="XM_020571452.1"/>
</dbReference>
<evidence type="ECO:0000256" key="2">
    <source>
        <dbReference type="ARBA" id="ARBA00022448"/>
    </source>
</evidence>
<dbReference type="PANTHER" id="PTHR23504">
    <property type="entry name" value="MAJOR FACILITATOR SUPERFAMILY DOMAIN-CONTAINING PROTEIN 10"/>
    <property type="match status" value="1"/>
</dbReference>
<feature type="transmembrane region" description="Helical" evidence="6">
    <location>
        <begin position="323"/>
        <end position="344"/>
    </location>
</feature>
<dbReference type="InterPro" id="IPR011701">
    <property type="entry name" value="MFS"/>
</dbReference>
<proteinExistence type="predicted"/>
<feature type="transmembrane region" description="Helical" evidence="6">
    <location>
        <begin position="113"/>
        <end position="134"/>
    </location>
</feature>
<evidence type="ECO:0000256" key="5">
    <source>
        <dbReference type="ARBA" id="ARBA00023136"/>
    </source>
</evidence>
<dbReference type="GeneID" id="31355956"/>
<feature type="transmembrane region" description="Helical" evidence="6">
    <location>
        <begin position="284"/>
        <end position="303"/>
    </location>
</feature>
<keyword evidence="4 6" id="KW-1133">Transmembrane helix</keyword>
<feature type="transmembrane region" description="Helical" evidence="6">
    <location>
        <begin position="195"/>
        <end position="219"/>
    </location>
</feature>
<dbReference type="SUPFAM" id="SSF103473">
    <property type="entry name" value="MFS general substrate transporter"/>
    <property type="match status" value="1"/>
</dbReference>
<dbReference type="GO" id="GO:0016020">
    <property type="term" value="C:membrane"/>
    <property type="evidence" value="ECO:0007669"/>
    <property type="project" value="UniProtKB-SubCell"/>
</dbReference>
<keyword evidence="3 6" id="KW-0812">Transmembrane</keyword>
<evidence type="ECO:0000313" key="8">
    <source>
        <dbReference type="Proteomes" id="UP000001396"/>
    </source>
</evidence>
<protein>
    <submittedName>
        <fullName evidence="7">Uncharacterized protein</fullName>
    </submittedName>
</protein>
<dbReference type="GO" id="GO:0022857">
    <property type="term" value="F:transmembrane transporter activity"/>
    <property type="evidence" value="ECO:0007669"/>
    <property type="project" value="InterPro"/>
</dbReference>
<feature type="transmembrane region" description="Helical" evidence="6">
    <location>
        <begin position="78"/>
        <end position="101"/>
    </location>
</feature>
<name>D3AWE8_HETP5</name>
<organism evidence="7 8">
    <name type="scientific">Heterostelium pallidum (strain ATCC 26659 / Pp 5 / PN500)</name>
    <name type="common">Cellular slime mold</name>
    <name type="synonym">Polysphondylium pallidum</name>
    <dbReference type="NCBI Taxonomy" id="670386"/>
    <lineage>
        <taxon>Eukaryota</taxon>
        <taxon>Amoebozoa</taxon>
        <taxon>Evosea</taxon>
        <taxon>Eumycetozoa</taxon>
        <taxon>Dictyostelia</taxon>
        <taxon>Acytosteliales</taxon>
        <taxon>Acytosteliaceae</taxon>
        <taxon>Heterostelium</taxon>
    </lineage>
</organism>
<dbReference type="InterPro" id="IPR036259">
    <property type="entry name" value="MFS_trans_sf"/>
</dbReference>
<evidence type="ECO:0000256" key="3">
    <source>
        <dbReference type="ARBA" id="ARBA00022692"/>
    </source>
</evidence>
<dbReference type="PANTHER" id="PTHR23504:SF31">
    <property type="entry name" value="MAJOR FACILITATOR SUPERFAMILY DOMAIN-CONTAINING PROTEIN 10"/>
    <property type="match status" value="1"/>
</dbReference>
<evidence type="ECO:0000256" key="1">
    <source>
        <dbReference type="ARBA" id="ARBA00004141"/>
    </source>
</evidence>
<feature type="transmembrane region" description="Helical" evidence="6">
    <location>
        <begin position="140"/>
        <end position="161"/>
    </location>
</feature>
<dbReference type="STRING" id="670386.D3AWE8"/>
<reference evidence="7 8" key="1">
    <citation type="journal article" date="2011" name="Genome Res.">
        <title>Phylogeny-wide analysis of social amoeba genomes highlights ancient origins for complex intercellular communication.</title>
        <authorList>
            <person name="Heidel A.J."/>
            <person name="Lawal H.M."/>
            <person name="Felder M."/>
            <person name="Schilde C."/>
            <person name="Helps N.R."/>
            <person name="Tunggal B."/>
            <person name="Rivero F."/>
            <person name="John U."/>
            <person name="Schleicher M."/>
            <person name="Eichinger L."/>
            <person name="Platzer M."/>
            <person name="Noegel A.A."/>
            <person name="Schaap P."/>
            <person name="Gloeckner G."/>
        </authorList>
    </citation>
    <scope>NUCLEOTIDE SEQUENCE [LARGE SCALE GENOMIC DNA]</scope>
    <source>
        <strain evidence="8">ATCC 26659 / Pp 5 / PN500</strain>
    </source>
</reference>
<keyword evidence="8" id="KW-1185">Reference proteome</keyword>
<feature type="transmembrane region" description="Helical" evidence="6">
    <location>
        <begin position="239"/>
        <end position="263"/>
    </location>
</feature>
<dbReference type="Pfam" id="PF07690">
    <property type="entry name" value="MFS_1"/>
    <property type="match status" value="1"/>
</dbReference>
<keyword evidence="2" id="KW-0813">Transport</keyword>
<dbReference type="InParanoid" id="D3AWE8"/>
<evidence type="ECO:0000313" key="7">
    <source>
        <dbReference type="EMBL" id="EFA86621.1"/>
    </source>
</evidence>
<dbReference type="EMBL" id="ADBJ01000002">
    <property type="protein sequence ID" value="EFA86621.1"/>
    <property type="molecule type" value="Genomic_DNA"/>
</dbReference>
<comment type="caution">
    <text evidence="7">The sequence shown here is derived from an EMBL/GenBank/DDBJ whole genome shotgun (WGS) entry which is preliminary data.</text>
</comment>
<evidence type="ECO:0000256" key="6">
    <source>
        <dbReference type="SAM" id="Phobius"/>
    </source>
</evidence>
<dbReference type="Gene3D" id="1.20.1250.20">
    <property type="entry name" value="MFS general substrate transporter like domains"/>
    <property type="match status" value="1"/>
</dbReference>
<evidence type="ECO:0000256" key="4">
    <source>
        <dbReference type="ARBA" id="ARBA00022989"/>
    </source>
</evidence>
<gene>
    <name evidence="7" type="ORF">PPL_00422</name>
</gene>
<dbReference type="Proteomes" id="UP000001396">
    <property type="component" value="Unassembled WGS sequence"/>
</dbReference>
<accession>D3AWE8</accession>
<comment type="subcellular location">
    <subcellularLocation>
        <location evidence="1">Membrane</location>
        <topology evidence="1">Multi-pass membrane protein</topology>
    </subcellularLocation>
</comment>
<keyword evidence="5 6" id="KW-0472">Membrane</keyword>